<dbReference type="OrthoDB" id="3378071at2"/>
<dbReference type="GO" id="GO:0042597">
    <property type="term" value="C:periplasmic space"/>
    <property type="evidence" value="ECO:0007669"/>
    <property type="project" value="InterPro"/>
</dbReference>
<dbReference type="Proteomes" id="UP000245683">
    <property type="component" value="Unassembled WGS sequence"/>
</dbReference>
<feature type="chain" id="PRO_5016245432" description="CopC domain-containing protein" evidence="4">
    <location>
        <begin position="26"/>
        <end position="193"/>
    </location>
</feature>
<dbReference type="InterPro" id="IPR007348">
    <property type="entry name" value="CopC_dom"/>
</dbReference>
<evidence type="ECO:0000256" key="3">
    <source>
        <dbReference type="SAM" id="Phobius"/>
    </source>
</evidence>
<dbReference type="Gene3D" id="2.60.40.1220">
    <property type="match status" value="1"/>
</dbReference>
<evidence type="ECO:0000256" key="1">
    <source>
        <dbReference type="ARBA" id="ARBA00022729"/>
    </source>
</evidence>
<dbReference type="AlphaFoldDB" id="A0A317K5M4"/>
<evidence type="ECO:0000313" key="7">
    <source>
        <dbReference type="Proteomes" id="UP000245683"/>
    </source>
</evidence>
<dbReference type="InterPro" id="IPR014755">
    <property type="entry name" value="Cu-Rt/internalin_Ig-like"/>
</dbReference>
<keyword evidence="7" id="KW-1185">Reference proteome</keyword>
<evidence type="ECO:0000313" key="6">
    <source>
        <dbReference type="EMBL" id="PWU48354.1"/>
    </source>
</evidence>
<keyword evidence="1 4" id="KW-0732">Signal</keyword>
<comment type="caution">
    <text evidence="6">The sequence shown here is derived from an EMBL/GenBank/DDBJ whole genome shotgun (WGS) entry which is preliminary data.</text>
</comment>
<reference evidence="7" key="1">
    <citation type="submission" date="2018-05" db="EMBL/GenBank/DDBJ databases">
        <title>Micromonospora globispora sp. nov. and Micromonospora rugosa sp. nov., isolated from marine sediment.</title>
        <authorList>
            <person name="Carro L."/>
            <person name="Aysel V."/>
            <person name="Cetin D."/>
            <person name="Igual J.M."/>
            <person name="Klenk H.-P."/>
            <person name="Trujillo M.E."/>
            <person name="Sahin N."/>
        </authorList>
    </citation>
    <scope>NUCLEOTIDE SEQUENCE [LARGE SCALE GENOMIC DNA]</scope>
    <source>
        <strain evidence="7">S2904</strain>
    </source>
</reference>
<protein>
    <recommendedName>
        <fullName evidence="5">CopC domain-containing protein</fullName>
    </recommendedName>
</protein>
<evidence type="ECO:0000259" key="5">
    <source>
        <dbReference type="Pfam" id="PF04234"/>
    </source>
</evidence>
<feature type="signal peptide" evidence="4">
    <location>
        <begin position="1"/>
        <end position="25"/>
    </location>
</feature>
<dbReference type="InterPro" id="IPR014756">
    <property type="entry name" value="Ig_E-set"/>
</dbReference>
<keyword evidence="3" id="KW-1133">Transmembrane helix</keyword>
<gene>
    <name evidence="6" type="ORF">DLJ46_12125</name>
</gene>
<keyword evidence="2" id="KW-0186">Copper</keyword>
<evidence type="ECO:0000256" key="4">
    <source>
        <dbReference type="SAM" id="SignalP"/>
    </source>
</evidence>
<proteinExistence type="predicted"/>
<accession>A0A317K5M4</accession>
<sequence>MRRRGILLPALALAGIVLGTPAAAAADIGPTSSNPAAQAVLAAPPAAVELTFPAAPDPDFSHVSVLTADGTRTNSGALTRSAGRTLRQPVSIGSSGDVTIVYHVLFTDGGESTGTLRFSVGTGVPPAPLDSAARRAATGALDVHQHQVDPVGATLLVIDGLVAFGVLGLLYLRRPYRQAPPRVEPPLEPAARP</sequence>
<feature type="domain" description="CopC" evidence="5">
    <location>
        <begin position="31"/>
        <end position="120"/>
    </location>
</feature>
<feature type="transmembrane region" description="Helical" evidence="3">
    <location>
        <begin position="151"/>
        <end position="172"/>
    </location>
</feature>
<name>A0A317K5M4_9ACTN</name>
<dbReference type="GO" id="GO:0005507">
    <property type="term" value="F:copper ion binding"/>
    <property type="evidence" value="ECO:0007669"/>
    <property type="project" value="InterPro"/>
</dbReference>
<dbReference type="SUPFAM" id="SSF81296">
    <property type="entry name" value="E set domains"/>
    <property type="match status" value="1"/>
</dbReference>
<organism evidence="6 7">
    <name type="scientific">Micromonospora globispora</name>
    <dbReference type="NCBI Taxonomy" id="1450148"/>
    <lineage>
        <taxon>Bacteria</taxon>
        <taxon>Bacillati</taxon>
        <taxon>Actinomycetota</taxon>
        <taxon>Actinomycetes</taxon>
        <taxon>Micromonosporales</taxon>
        <taxon>Micromonosporaceae</taxon>
        <taxon>Micromonospora</taxon>
    </lineage>
</organism>
<evidence type="ECO:0000256" key="2">
    <source>
        <dbReference type="ARBA" id="ARBA00023008"/>
    </source>
</evidence>
<dbReference type="RefSeq" id="WP_109944768.1">
    <property type="nucleotide sequence ID" value="NZ_QGSV01000162.1"/>
</dbReference>
<dbReference type="EMBL" id="QGSV01000162">
    <property type="protein sequence ID" value="PWU48354.1"/>
    <property type="molecule type" value="Genomic_DNA"/>
</dbReference>
<dbReference type="GO" id="GO:0046688">
    <property type="term" value="P:response to copper ion"/>
    <property type="evidence" value="ECO:0007669"/>
    <property type="project" value="InterPro"/>
</dbReference>
<dbReference type="Pfam" id="PF04234">
    <property type="entry name" value="CopC"/>
    <property type="match status" value="1"/>
</dbReference>
<keyword evidence="3" id="KW-0472">Membrane</keyword>
<keyword evidence="3" id="KW-0812">Transmembrane</keyword>